<gene>
    <name evidence="9" type="ORF">COW97_01485</name>
</gene>
<comment type="subcellular location">
    <subcellularLocation>
        <location evidence="1 7">Cell membrane</location>
        <topology evidence="1 7">Multi-pass membrane protein</topology>
    </subcellularLocation>
</comment>
<evidence type="ECO:0000256" key="3">
    <source>
        <dbReference type="ARBA" id="ARBA00022475"/>
    </source>
</evidence>
<name>A0A2H0C190_9BACT</name>
<evidence type="ECO:0000313" key="9">
    <source>
        <dbReference type="EMBL" id="PIP63621.1"/>
    </source>
</evidence>
<keyword evidence="5 7" id="KW-1133">Transmembrane helix</keyword>
<organism evidence="9 10">
    <name type="scientific">Candidatus Roizmanbacteria bacterium CG22_combo_CG10-13_8_21_14_all_34_12</name>
    <dbReference type="NCBI Taxonomy" id="1974860"/>
    <lineage>
        <taxon>Bacteria</taxon>
        <taxon>Candidatus Roizmaniibacteriota</taxon>
    </lineage>
</organism>
<evidence type="ECO:0000256" key="4">
    <source>
        <dbReference type="ARBA" id="ARBA00022692"/>
    </source>
</evidence>
<comment type="caution">
    <text evidence="9">The sequence shown here is derived from an EMBL/GenBank/DDBJ whole genome shotgun (WGS) entry which is preliminary data.</text>
</comment>
<dbReference type="PANTHER" id="PTHR30151:SF20">
    <property type="entry name" value="ABC TRANSPORTER PERMEASE PROTEIN HI_0355-RELATED"/>
    <property type="match status" value="1"/>
</dbReference>
<evidence type="ECO:0000256" key="7">
    <source>
        <dbReference type="RuleBase" id="RU363032"/>
    </source>
</evidence>
<proteinExistence type="inferred from homology"/>
<dbReference type="Pfam" id="PF00528">
    <property type="entry name" value="BPD_transp_1"/>
    <property type="match status" value="1"/>
</dbReference>
<feature type="transmembrane region" description="Helical" evidence="7">
    <location>
        <begin position="49"/>
        <end position="77"/>
    </location>
</feature>
<dbReference type="GO" id="GO:0005886">
    <property type="term" value="C:plasma membrane"/>
    <property type="evidence" value="ECO:0007669"/>
    <property type="project" value="UniProtKB-SubCell"/>
</dbReference>
<reference evidence="9 10" key="1">
    <citation type="submission" date="2017-09" db="EMBL/GenBank/DDBJ databases">
        <title>Depth-based differentiation of microbial function through sediment-hosted aquifers and enrichment of novel symbionts in the deep terrestrial subsurface.</title>
        <authorList>
            <person name="Probst A.J."/>
            <person name="Ladd B."/>
            <person name="Jarett J.K."/>
            <person name="Geller-Mcgrath D.E."/>
            <person name="Sieber C.M."/>
            <person name="Emerson J.B."/>
            <person name="Anantharaman K."/>
            <person name="Thomas B.C."/>
            <person name="Malmstrom R."/>
            <person name="Stieglmeier M."/>
            <person name="Klingl A."/>
            <person name="Woyke T."/>
            <person name="Ryan C.M."/>
            <person name="Banfield J.F."/>
        </authorList>
    </citation>
    <scope>NUCLEOTIDE SEQUENCE [LARGE SCALE GENOMIC DNA]</scope>
    <source>
        <strain evidence="9">CG22_combo_CG10-13_8_21_14_all_34_12</strain>
    </source>
</reference>
<feature type="transmembrane region" description="Helical" evidence="7">
    <location>
        <begin position="215"/>
        <end position="237"/>
    </location>
</feature>
<comment type="similarity">
    <text evidence="7">Belongs to the binding-protein-dependent transport system permease family.</text>
</comment>
<keyword evidence="6 7" id="KW-0472">Membrane</keyword>
<dbReference type="InterPro" id="IPR000515">
    <property type="entry name" value="MetI-like"/>
</dbReference>
<protein>
    <submittedName>
        <fullName evidence="9">ABC transporter permease</fullName>
    </submittedName>
</protein>
<keyword evidence="3" id="KW-1003">Cell membrane</keyword>
<dbReference type="PANTHER" id="PTHR30151">
    <property type="entry name" value="ALKANE SULFONATE ABC TRANSPORTER-RELATED, MEMBRANE SUBUNIT"/>
    <property type="match status" value="1"/>
</dbReference>
<feature type="transmembrane region" description="Helical" evidence="7">
    <location>
        <begin position="162"/>
        <end position="185"/>
    </location>
</feature>
<feature type="domain" description="ABC transmembrane type-1" evidence="8">
    <location>
        <begin position="53"/>
        <end position="237"/>
    </location>
</feature>
<evidence type="ECO:0000313" key="10">
    <source>
        <dbReference type="Proteomes" id="UP000229699"/>
    </source>
</evidence>
<dbReference type="EMBL" id="PCTC01000031">
    <property type="protein sequence ID" value="PIP63621.1"/>
    <property type="molecule type" value="Genomic_DNA"/>
</dbReference>
<dbReference type="InterPro" id="IPR035906">
    <property type="entry name" value="MetI-like_sf"/>
</dbReference>
<evidence type="ECO:0000259" key="8">
    <source>
        <dbReference type="PROSITE" id="PS50928"/>
    </source>
</evidence>
<sequence>MKQHIFPILFGFLVLLTWQFSVSFFHIEQWILPSPIQIIDSFWQSRSLIFFHLVPTIFEASIGLIGAIFISIFIAILMERSQVMKKIIYPFLIISQTIPFIILAPLLTLWFGFGLLPKIIIIALVCFFPITINLFDGFQGVDPSILRLLNSMGANQKQIFRLVKWPASLPAFFSGLRIAAAYSILGAVVSEWMGADRGLGILLIRSTKSYLTDRVFAVIGIITILSIVSVLIVEIIARLSIPWHFNKLRVKS</sequence>
<feature type="transmembrane region" description="Helical" evidence="7">
    <location>
        <begin position="119"/>
        <end position="141"/>
    </location>
</feature>
<dbReference type="GO" id="GO:0055085">
    <property type="term" value="P:transmembrane transport"/>
    <property type="evidence" value="ECO:0007669"/>
    <property type="project" value="InterPro"/>
</dbReference>
<dbReference type="AlphaFoldDB" id="A0A2H0C190"/>
<evidence type="ECO:0000256" key="1">
    <source>
        <dbReference type="ARBA" id="ARBA00004651"/>
    </source>
</evidence>
<keyword evidence="4 7" id="KW-0812">Transmembrane</keyword>
<dbReference type="SUPFAM" id="SSF161098">
    <property type="entry name" value="MetI-like"/>
    <property type="match status" value="1"/>
</dbReference>
<dbReference type="PROSITE" id="PS50928">
    <property type="entry name" value="ABC_TM1"/>
    <property type="match status" value="1"/>
</dbReference>
<feature type="transmembrane region" description="Helical" evidence="7">
    <location>
        <begin position="89"/>
        <end position="113"/>
    </location>
</feature>
<dbReference type="Gene3D" id="1.10.3720.10">
    <property type="entry name" value="MetI-like"/>
    <property type="match status" value="1"/>
</dbReference>
<accession>A0A2H0C190</accession>
<dbReference type="CDD" id="cd06261">
    <property type="entry name" value="TM_PBP2"/>
    <property type="match status" value="1"/>
</dbReference>
<dbReference type="Proteomes" id="UP000229699">
    <property type="component" value="Unassembled WGS sequence"/>
</dbReference>
<evidence type="ECO:0000256" key="2">
    <source>
        <dbReference type="ARBA" id="ARBA00022448"/>
    </source>
</evidence>
<evidence type="ECO:0000256" key="6">
    <source>
        <dbReference type="ARBA" id="ARBA00023136"/>
    </source>
</evidence>
<evidence type="ECO:0000256" key="5">
    <source>
        <dbReference type="ARBA" id="ARBA00022989"/>
    </source>
</evidence>
<keyword evidence="2 7" id="KW-0813">Transport</keyword>